<keyword evidence="2 3" id="KW-0539">Nucleus</keyword>
<keyword evidence="6" id="KW-1185">Reference proteome</keyword>
<reference evidence="7" key="1">
    <citation type="submission" date="2025-08" db="UniProtKB">
        <authorList>
            <consortium name="RefSeq"/>
        </authorList>
    </citation>
    <scope>IDENTIFICATION</scope>
    <source>
        <tissue evidence="7">Thorax and Abdomen</tissue>
    </source>
</reference>
<evidence type="ECO:0000256" key="3">
    <source>
        <dbReference type="PROSITE-ProRule" id="PRU00267"/>
    </source>
</evidence>
<dbReference type="Proteomes" id="UP000829291">
    <property type="component" value="Chromosome 2"/>
</dbReference>
<dbReference type="Gene3D" id="1.10.30.10">
    <property type="entry name" value="High mobility group box domain"/>
    <property type="match status" value="1"/>
</dbReference>
<dbReference type="Pfam" id="PF00505">
    <property type="entry name" value="HMG_box"/>
    <property type="match status" value="1"/>
</dbReference>
<evidence type="ECO:0000256" key="4">
    <source>
        <dbReference type="SAM" id="MobiDB-lite"/>
    </source>
</evidence>
<protein>
    <submittedName>
        <fullName evidence="7">Transcription factor SOX-3</fullName>
    </submittedName>
</protein>
<dbReference type="PROSITE" id="PS50118">
    <property type="entry name" value="HMG_BOX_2"/>
    <property type="match status" value="1"/>
</dbReference>
<evidence type="ECO:0000313" key="6">
    <source>
        <dbReference type="Proteomes" id="UP000829291"/>
    </source>
</evidence>
<dbReference type="GO" id="GO:0030182">
    <property type="term" value="P:neuron differentiation"/>
    <property type="evidence" value="ECO:0007669"/>
    <property type="project" value="TreeGrafter"/>
</dbReference>
<gene>
    <name evidence="7" type="primary">LOC107226173</name>
</gene>
<feature type="DNA-binding region" description="HMG box" evidence="3">
    <location>
        <begin position="11"/>
        <end position="79"/>
    </location>
</feature>
<evidence type="ECO:0000256" key="2">
    <source>
        <dbReference type="ARBA" id="ARBA00023242"/>
    </source>
</evidence>
<dbReference type="OrthoDB" id="6247875at2759"/>
<feature type="compositionally biased region" description="Polar residues" evidence="4">
    <location>
        <begin position="257"/>
        <end position="268"/>
    </location>
</feature>
<dbReference type="RefSeq" id="XP_015522370.2">
    <property type="nucleotide sequence ID" value="XM_015666884.2"/>
</dbReference>
<evidence type="ECO:0000259" key="5">
    <source>
        <dbReference type="PROSITE" id="PS50118"/>
    </source>
</evidence>
<dbReference type="AlphaFoldDB" id="A0A6J0C7K6"/>
<dbReference type="GO" id="GO:0005634">
    <property type="term" value="C:nucleus"/>
    <property type="evidence" value="ECO:0007669"/>
    <property type="project" value="UniProtKB-SubCell"/>
</dbReference>
<dbReference type="InterPro" id="IPR036910">
    <property type="entry name" value="HMG_box_dom_sf"/>
</dbReference>
<feature type="domain" description="HMG box" evidence="5">
    <location>
        <begin position="11"/>
        <end position="79"/>
    </location>
</feature>
<dbReference type="GO" id="GO:0001228">
    <property type="term" value="F:DNA-binding transcription activator activity, RNA polymerase II-specific"/>
    <property type="evidence" value="ECO:0007669"/>
    <property type="project" value="TreeGrafter"/>
</dbReference>
<dbReference type="InParanoid" id="A0A6J0C7K6"/>
<dbReference type="CDD" id="cd01388">
    <property type="entry name" value="HMG-box_SoxB"/>
    <property type="match status" value="1"/>
</dbReference>
<dbReference type="InterPro" id="IPR009071">
    <property type="entry name" value="HMG_box_dom"/>
</dbReference>
<keyword evidence="1 3" id="KW-0238">DNA-binding</keyword>
<feature type="region of interest" description="Disordered" evidence="4">
    <location>
        <begin position="278"/>
        <end position="297"/>
    </location>
</feature>
<evidence type="ECO:0000256" key="1">
    <source>
        <dbReference type="ARBA" id="ARBA00023125"/>
    </source>
</evidence>
<organism evidence="7">
    <name type="scientific">Neodiprion lecontei</name>
    <name type="common">Redheaded pine sawfly</name>
    <dbReference type="NCBI Taxonomy" id="441921"/>
    <lineage>
        <taxon>Eukaryota</taxon>
        <taxon>Metazoa</taxon>
        <taxon>Ecdysozoa</taxon>
        <taxon>Arthropoda</taxon>
        <taxon>Hexapoda</taxon>
        <taxon>Insecta</taxon>
        <taxon>Pterygota</taxon>
        <taxon>Neoptera</taxon>
        <taxon>Endopterygota</taxon>
        <taxon>Hymenoptera</taxon>
        <taxon>Tenthredinoidea</taxon>
        <taxon>Diprionidae</taxon>
        <taxon>Diprioninae</taxon>
        <taxon>Neodiprion</taxon>
    </lineage>
</organism>
<proteinExistence type="predicted"/>
<feature type="region of interest" description="Disordered" evidence="4">
    <location>
        <begin position="228"/>
        <end position="273"/>
    </location>
</feature>
<dbReference type="GO" id="GO:0000978">
    <property type="term" value="F:RNA polymerase II cis-regulatory region sequence-specific DNA binding"/>
    <property type="evidence" value="ECO:0007669"/>
    <property type="project" value="TreeGrafter"/>
</dbReference>
<dbReference type="PANTHER" id="PTHR10270">
    <property type="entry name" value="SOX TRANSCRIPTION FACTOR"/>
    <property type="match status" value="1"/>
</dbReference>
<dbReference type="InterPro" id="IPR050140">
    <property type="entry name" value="SRY-related_HMG-box_TF-like"/>
</dbReference>
<accession>A0A6J0C7K6</accession>
<dbReference type="KEGG" id="nlo:107226173"/>
<dbReference type="GO" id="GO:0000122">
    <property type="term" value="P:negative regulation of transcription by RNA polymerase II"/>
    <property type="evidence" value="ECO:0007669"/>
    <property type="project" value="TreeGrafter"/>
</dbReference>
<evidence type="ECO:0000313" key="7">
    <source>
        <dbReference type="RefSeq" id="XP_015522370.2"/>
    </source>
</evidence>
<dbReference type="PANTHER" id="PTHR10270:SF324">
    <property type="entry name" value="SOX DOMAIN-CONTAINING PROTEIN DICHAETE-RELATED"/>
    <property type="match status" value="1"/>
</dbReference>
<name>A0A6J0C7K6_NEOLC</name>
<dbReference type="SMART" id="SM00398">
    <property type="entry name" value="HMG"/>
    <property type="match status" value="1"/>
</dbReference>
<sequence length="297" mass="32776">MSSKTMHNEHIKRPMNAFMVWSRGQRRKMAQENPKMHNSEISKRLGAEWKLLSEGEKRPFIDEAKRLRALHMKEHPDYKYRPRRKPKSLVKKENKFGFSLSPLMSPGETLSGIPRSLLPPMPPPTHPLLSHEDLKIPRFFPPFPYPLYPLHHKLGDDFAGGKLAAEFSAFQALYGSTFYSQAAATGWPGLGTQSCAPNCGCPSPTSESKRPLYLLVKPEDRFSVPNKAEEVGKDVGSSPGVGEPPDEDAGYRERSFEGSTAGRSSSNGAVKPGAVDACPFSVTSLTGNPPDASHHVI</sequence>
<dbReference type="GeneID" id="107226173"/>
<dbReference type="SUPFAM" id="SSF47095">
    <property type="entry name" value="HMG-box"/>
    <property type="match status" value="1"/>
</dbReference>
<dbReference type="GO" id="GO:0007420">
    <property type="term" value="P:brain development"/>
    <property type="evidence" value="ECO:0007669"/>
    <property type="project" value="TreeGrafter"/>
</dbReference>